<dbReference type="OrthoDB" id="9770347at2"/>
<feature type="transmembrane region" description="Helical" evidence="7">
    <location>
        <begin position="305"/>
        <end position="327"/>
    </location>
</feature>
<proteinExistence type="inferred from homology"/>
<evidence type="ECO:0000256" key="2">
    <source>
        <dbReference type="ARBA" id="ARBA00007430"/>
    </source>
</evidence>
<keyword evidence="5 7" id="KW-1133">Transmembrane helix</keyword>
<protein>
    <submittedName>
        <fullName evidence="8">Lipopolysaccharide biosynthesis protein</fullName>
    </submittedName>
</protein>
<comment type="similarity">
    <text evidence="2">Belongs to the polysaccharide synthase family.</text>
</comment>
<dbReference type="EMBL" id="RSCL01000011">
    <property type="protein sequence ID" value="RUT04241.1"/>
    <property type="molecule type" value="Genomic_DNA"/>
</dbReference>
<dbReference type="Pfam" id="PF13440">
    <property type="entry name" value="Polysacc_synt_3"/>
    <property type="match status" value="1"/>
</dbReference>
<keyword evidence="3" id="KW-1003">Cell membrane</keyword>
<keyword evidence="9" id="KW-1185">Reference proteome</keyword>
<keyword evidence="6 7" id="KW-0472">Membrane</keyword>
<feature type="transmembrane region" description="Helical" evidence="7">
    <location>
        <begin position="339"/>
        <end position="362"/>
    </location>
</feature>
<dbReference type="PANTHER" id="PTHR30250">
    <property type="entry name" value="PST FAMILY PREDICTED COLANIC ACID TRANSPORTER"/>
    <property type="match status" value="1"/>
</dbReference>
<comment type="caution">
    <text evidence="8">The sequence shown here is derived from an EMBL/GenBank/DDBJ whole genome shotgun (WGS) entry which is preliminary data.</text>
</comment>
<feature type="transmembrane region" description="Helical" evidence="7">
    <location>
        <begin position="369"/>
        <end position="389"/>
    </location>
</feature>
<dbReference type="GO" id="GO:0005886">
    <property type="term" value="C:plasma membrane"/>
    <property type="evidence" value="ECO:0007669"/>
    <property type="project" value="UniProtKB-SubCell"/>
</dbReference>
<feature type="transmembrane region" description="Helical" evidence="7">
    <location>
        <begin position="172"/>
        <end position="203"/>
    </location>
</feature>
<comment type="subcellular location">
    <subcellularLocation>
        <location evidence="1">Cell membrane</location>
        <topology evidence="1">Multi-pass membrane protein</topology>
    </subcellularLocation>
</comment>
<evidence type="ECO:0000313" key="9">
    <source>
        <dbReference type="Proteomes" id="UP000271624"/>
    </source>
</evidence>
<dbReference type="PANTHER" id="PTHR30250:SF10">
    <property type="entry name" value="LIPOPOLYSACCHARIDE BIOSYNTHESIS PROTEIN WZXC"/>
    <property type="match status" value="1"/>
</dbReference>
<feature type="transmembrane region" description="Helical" evidence="7">
    <location>
        <begin position="98"/>
        <end position="123"/>
    </location>
</feature>
<feature type="transmembrane region" description="Helical" evidence="7">
    <location>
        <begin position="395"/>
        <end position="421"/>
    </location>
</feature>
<gene>
    <name evidence="8" type="ORF">DSM106972_044690</name>
</gene>
<evidence type="ECO:0000256" key="5">
    <source>
        <dbReference type="ARBA" id="ARBA00022989"/>
    </source>
</evidence>
<sequence>MLISKVRQKIFNKISYQLSNQFIRNIGWLGGAELINRVFRLGTTVVLARTLSPQDYGLAAIVLTTQDITNVFTLNSGIGNKIIHADEKDVESLANTAYWLNWIICSALFTLQCIAAFPIALFYNEQKLILPICIVGLIYLMIPIFSTQNAFNNRENKLKVTAICNALQSMTANIAAISFALFGFGMWSLVLPAVLTTPIWIVVNYKYQSWRPSGEFSLHRWQEIVKYGKDILGSEMLDKVRANLDYFLIGRFLGVEALGLYFFAFNAGLGISLNVINAMVWPLFPHLCAARQDSVQFKNRYFGSLRTIALVIVPLVLLQSSLAPFYVPIVFSSKWVGAIPILVIICLSAIPRPFAAAAAMLLQAVDKGWINLCWSMTFTLVFAISLLIGMQWGSIGVATAVLITHAGAMPIFSIWATRYVLAKERV</sequence>
<reference evidence="8" key="2">
    <citation type="journal article" date="2019" name="Genome Biol. Evol.">
        <title>Day and night: Metabolic profiles and evolutionary relationships of six axenic non-marine cyanobacteria.</title>
        <authorList>
            <person name="Will S.E."/>
            <person name="Henke P."/>
            <person name="Boedeker C."/>
            <person name="Huang S."/>
            <person name="Brinkmann H."/>
            <person name="Rohde M."/>
            <person name="Jarek M."/>
            <person name="Friedl T."/>
            <person name="Seufert S."/>
            <person name="Schumacher M."/>
            <person name="Overmann J."/>
            <person name="Neumann-Schaal M."/>
            <person name="Petersen J."/>
        </authorList>
    </citation>
    <scope>NUCLEOTIDE SEQUENCE [LARGE SCALE GENOMIC DNA]</scope>
    <source>
        <strain evidence="8">PCC 7102</strain>
    </source>
</reference>
<keyword evidence="4 7" id="KW-0812">Transmembrane</keyword>
<accession>A0A3S1ALX1</accession>
<reference evidence="8" key="1">
    <citation type="submission" date="2018-12" db="EMBL/GenBank/DDBJ databases">
        <authorList>
            <person name="Will S."/>
            <person name="Neumann-Schaal M."/>
            <person name="Henke P."/>
        </authorList>
    </citation>
    <scope>NUCLEOTIDE SEQUENCE</scope>
    <source>
        <strain evidence="8">PCC 7102</strain>
    </source>
</reference>
<evidence type="ECO:0000256" key="3">
    <source>
        <dbReference type="ARBA" id="ARBA00022475"/>
    </source>
</evidence>
<evidence type="ECO:0000256" key="7">
    <source>
        <dbReference type="SAM" id="Phobius"/>
    </source>
</evidence>
<name>A0A3S1ALX1_9CYAN</name>
<evidence type="ECO:0000256" key="4">
    <source>
        <dbReference type="ARBA" id="ARBA00022692"/>
    </source>
</evidence>
<dbReference type="AlphaFoldDB" id="A0A3S1ALX1"/>
<dbReference type="RefSeq" id="WP_127082868.1">
    <property type="nucleotide sequence ID" value="NZ_RSCL01000011.1"/>
</dbReference>
<evidence type="ECO:0000256" key="1">
    <source>
        <dbReference type="ARBA" id="ARBA00004651"/>
    </source>
</evidence>
<dbReference type="CDD" id="cd13127">
    <property type="entry name" value="MATE_tuaB_like"/>
    <property type="match status" value="1"/>
</dbReference>
<dbReference type="Proteomes" id="UP000271624">
    <property type="component" value="Unassembled WGS sequence"/>
</dbReference>
<dbReference type="InterPro" id="IPR050833">
    <property type="entry name" value="Poly_Biosynth_Transport"/>
</dbReference>
<feature type="transmembrane region" description="Helical" evidence="7">
    <location>
        <begin position="129"/>
        <end position="151"/>
    </location>
</feature>
<evidence type="ECO:0000256" key="6">
    <source>
        <dbReference type="ARBA" id="ARBA00023136"/>
    </source>
</evidence>
<evidence type="ECO:0000313" key="8">
    <source>
        <dbReference type="EMBL" id="RUT04241.1"/>
    </source>
</evidence>
<organism evidence="8 9">
    <name type="scientific">Dulcicalothrix desertica PCC 7102</name>
    <dbReference type="NCBI Taxonomy" id="232991"/>
    <lineage>
        <taxon>Bacteria</taxon>
        <taxon>Bacillati</taxon>
        <taxon>Cyanobacteriota</taxon>
        <taxon>Cyanophyceae</taxon>
        <taxon>Nostocales</taxon>
        <taxon>Calotrichaceae</taxon>
        <taxon>Dulcicalothrix</taxon>
    </lineage>
</organism>